<feature type="region of interest" description="Phosphopantothenoylcysteine decarboxylase" evidence="3">
    <location>
        <begin position="1"/>
        <end position="189"/>
    </location>
</feature>
<feature type="domain" description="DNA/pantothenate metabolism flavoprotein C-terminal" evidence="6">
    <location>
        <begin position="185"/>
        <end position="391"/>
    </location>
</feature>
<dbReference type="Gene3D" id="3.40.50.1950">
    <property type="entry name" value="Flavin prenyltransferase-like"/>
    <property type="match status" value="1"/>
</dbReference>
<dbReference type="GO" id="GO:0015937">
    <property type="term" value="P:coenzyme A biosynthetic process"/>
    <property type="evidence" value="ECO:0007669"/>
    <property type="project" value="UniProtKB-UniRule"/>
</dbReference>
<comment type="cofactor">
    <cofactor evidence="3">
        <name>FMN</name>
        <dbReference type="ChEBI" id="CHEBI:58210"/>
    </cofactor>
    <text evidence="3">Binds 1 FMN per subunit.</text>
</comment>
<keyword evidence="3 4" id="KW-0285">Flavoprotein</keyword>
<dbReference type="EMBL" id="JACQXR010000078">
    <property type="protein sequence ID" value="MBI4726751.1"/>
    <property type="molecule type" value="Genomic_DNA"/>
</dbReference>
<dbReference type="Pfam" id="PF02441">
    <property type="entry name" value="Flavoprotein"/>
    <property type="match status" value="1"/>
</dbReference>
<dbReference type="AlphaFoldDB" id="A0A933I9L8"/>
<dbReference type="Pfam" id="PF04127">
    <property type="entry name" value="DFP"/>
    <property type="match status" value="1"/>
</dbReference>
<dbReference type="GO" id="GO:0010181">
    <property type="term" value="F:FMN binding"/>
    <property type="evidence" value="ECO:0007669"/>
    <property type="project" value="UniProtKB-UniRule"/>
</dbReference>
<comment type="pathway">
    <text evidence="3 4">Cofactor biosynthesis; coenzyme A biosynthesis; CoA from (R)-pantothenate: step 3/5.</text>
</comment>
<evidence type="ECO:0000256" key="1">
    <source>
        <dbReference type="ARBA" id="ARBA00022793"/>
    </source>
</evidence>
<keyword evidence="3" id="KW-0479">Metal-binding</keyword>
<comment type="catalytic activity">
    <reaction evidence="3 4">
        <text>(R)-4'-phosphopantothenate + L-cysteine + CTP = N-[(R)-4-phosphopantothenoyl]-L-cysteine + CMP + diphosphate + H(+)</text>
        <dbReference type="Rhea" id="RHEA:19397"/>
        <dbReference type="ChEBI" id="CHEBI:10986"/>
        <dbReference type="ChEBI" id="CHEBI:15378"/>
        <dbReference type="ChEBI" id="CHEBI:33019"/>
        <dbReference type="ChEBI" id="CHEBI:35235"/>
        <dbReference type="ChEBI" id="CHEBI:37563"/>
        <dbReference type="ChEBI" id="CHEBI:59458"/>
        <dbReference type="ChEBI" id="CHEBI:60377"/>
        <dbReference type="EC" id="6.3.2.5"/>
    </reaction>
</comment>
<dbReference type="GO" id="GO:0004632">
    <property type="term" value="F:phosphopantothenate--cysteine ligase activity"/>
    <property type="evidence" value="ECO:0007669"/>
    <property type="project" value="UniProtKB-UniRule"/>
</dbReference>
<feature type="binding site" evidence="3">
    <location>
        <position position="278"/>
    </location>
    <ligand>
        <name>CTP</name>
        <dbReference type="ChEBI" id="CHEBI:37563"/>
    </ligand>
</feature>
<feature type="binding site" evidence="3">
    <location>
        <position position="341"/>
    </location>
    <ligand>
        <name>CTP</name>
        <dbReference type="ChEBI" id="CHEBI:37563"/>
    </ligand>
</feature>
<sequence length="403" mass="43158">MSSGKKILLGVTGSIAAYKALDLASRLRKKGHQVTAVMTKSACQLVGPASFESLTGNPVALELFPKQKPQQIEHISLAQWADLVLIAPATANFLGKAANGIADDLLTTVALAATVPILIAPAMNVNMWQSRAVQENLKKLKSFGWKIIEPESGRLACGDIGKGRLASLETIEKAIQEALYPSRQLAGIPVLITAGRTEEDIDPVRTITNRSSGRMGYALAAEAEARGARVTLITGPADINPPQVHHLVKVKTVEQMSQAVKKHLPLNRALVMTAAVADFKPSKTSVQKIKRGPGTLNLKLEPVSDILAQASKNNKKHALLIGFALESQDLLANARKKLISKNLDLIVANGPKTIASGKIQATLLEPKGRAVKLSLMGKSKLAGIILDKLDELLKKREENPNAR</sequence>
<dbReference type="GO" id="GO:0004633">
    <property type="term" value="F:phosphopantothenoylcysteine decarboxylase activity"/>
    <property type="evidence" value="ECO:0007669"/>
    <property type="project" value="UniProtKB-UniRule"/>
</dbReference>
<dbReference type="SUPFAM" id="SSF52507">
    <property type="entry name" value="Homo-oligomeric flavin-containing Cys decarboxylases, HFCD"/>
    <property type="match status" value="1"/>
</dbReference>
<evidence type="ECO:0000256" key="3">
    <source>
        <dbReference type="HAMAP-Rule" id="MF_02225"/>
    </source>
</evidence>
<comment type="function">
    <text evidence="3">Catalyzes two sequential steps in the biosynthesis of coenzyme A. In the first step cysteine is conjugated to 4'-phosphopantothenate to form 4-phosphopantothenoylcysteine. In the second step the latter compound is decarboxylated to form 4'-phosphopantotheine.</text>
</comment>
<dbReference type="NCBIfam" id="TIGR00521">
    <property type="entry name" value="coaBC_dfp"/>
    <property type="match status" value="1"/>
</dbReference>
<keyword evidence="3 4" id="KW-0288">FMN</keyword>
<dbReference type="InterPro" id="IPR005252">
    <property type="entry name" value="CoaBC"/>
</dbReference>
<gene>
    <name evidence="3 7" type="primary">coaBC</name>
    <name evidence="7" type="ORF">HY768_05955</name>
</gene>
<feature type="active site" description="Proton donor" evidence="3">
    <location>
        <position position="157"/>
    </location>
</feature>
<feature type="domain" description="Flavoprotein" evidence="5">
    <location>
        <begin position="5"/>
        <end position="173"/>
    </location>
</feature>
<dbReference type="EC" id="4.1.1.36" evidence="3"/>
<protein>
    <recommendedName>
        <fullName evidence="3">Coenzyme A biosynthesis bifunctional protein CoaBC</fullName>
    </recommendedName>
    <alternativeName>
        <fullName evidence="3">DNA/pantothenate metabolism flavoprotein</fullName>
    </alternativeName>
    <alternativeName>
        <fullName evidence="3">Phosphopantothenoylcysteine synthetase/decarboxylase</fullName>
        <shortName evidence="3">PPCS-PPCDC</shortName>
    </alternativeName>
    <domain>
        <recommendedName>
            <fullName evidence="3">Phosphopantothenoylcysteine decarboxylase</fullName>
            <shortName evidence="3">PPC decarboxylase</shortName>
            <shortName evidence="3">PPC-DC</shortName>
            <ecNumber evidence="3">4.1.1.36</ecNumber>
        </recommendedName>
        <alternativeName>
            <fullName evidence="3">CoaC</fullName>
        </alternativeName>
    </domain>
    <domain>
        <recommendedName>
            <fullName evidence="3">Phosphopantothenate--cysteine ligase</fullName>
            <ecNumber evidence="3">6.3.2.5</ecNumber>
        </recommendedName>
        <alternativeName>
            <fullName evidence="3">CoaB</fullName>
        </alternativeName>
        <alternativeName>
            <fullName evidence="3">Phosphopantothenoylcysteine synthetase</fullName>
            <shortName evidence="3">PPC synthetase</shortName>
            <shortName evidence="3">PPC-S</shortName>
        </alternativeName>
    </domain>
</protein>
<comment type="caution">
    <text evidence="7">The sequence shown here is derived from an EMBL/GenBank/DDBJ whole genome shotgun (WGS) entry which is preliminary data.</text>
</comment>
<evidence type="ECO:0000256" key="4">
    <source>
        <dbReference type="RuleBase" id="RU364078"/>
    </source>
</evidence>
<comment type="catalytic activity">
    <reaction evidence="3 4">
        <text>N-[(R)-4-phosphopantothenoyl]-L-cysteine + H(+) = (R)-4'-phosphopantetheine + CO2</text>
        <dbReference type="Rhea" id="RHEA:16793"/>
        <dbReference type="ChEBI" id="CHEBI:15378"/>
        <dbReference type="ChEBI" id="CHEBI:16526"/>
        <dbReference type="ChEBI" id="CHEBI:59458"/>
        <dbReference type="ChEBI" id="CHEBI:61723"/>
        <dbReference type="EC" id="4.1.1.36"/>
    </reaction>
</comment>
<dbReference type="GO" id="GO:0046872">
    <property type="term" value="F:metal ion binding"/>
    <property type="evidence" value="ECO:0007669"/>
    <property type="project" value="UniProtKB-KW"/>
</dbReference>
<comment type="cofactor">
    <cofactor evidence="3">
        <name>Mg(2+)</name>
        <dbReference type="ChEBI" id="CHEBI:18420"/>
    </cofactor>
</comment>
<feature type="region of interest" description="Phosphopantothenate--cysteine ligase" evidence="3">
    <location>
        <begin position="190"/>
        <end position="403"/>
    </location>
</feature>
<dbReference type="GO" id="GO:0071513">
    <property type="term" value="C:phosphopantothenoylcysteine decarboxylase complex"/>
    <property type="evidence" value="ECO:0007669"/>
    <property type="project" value="TreeGrafter"/>
</dbReference>
<keyword evidence="2 3" id="KW-0456">Lyase</keyword>
<keyword evidence="1 3" id="KW-0210">Decarboxylase</keyword>
<feature type="binding site" evidence="3">
    <location>
        <position position="288"/>
    </location>
    <ligand>
        <name>CTP</name>
        <dbReference type="ChEBI" id="CHEBI:37563"/>
    </ligand>
</feature>
<comment type="function">
    <text evidence="4">Catalyzes two steps in the biosynthesis of coenzyme A. In the first step cysteine is conjugated to 4'-phosphopantothenate to form 4-phosphopantothenoylcysteine, in the latter compound is decarboxylated to form 4'-phosphopantotheine.</text>
</comment>
<keyword evidence="3 4" id="KW-0436">Ligase</keyword>
<dbReference type="PANTHER" id="PTHR14359:SF6">
    <property type="entry name" value="PHOSPHOPANTOTHENOYLCYSTEINE DECARBOXYLASE"/>
    <property type="match status" value="1"/>
</dbReference>
<dbReference type="Gene3D" id="3.40.50.10300">
    <property type="entry name" value="CoaB-like"/>
    <property type="match status" value="1"/>
</dbReference>
<evidence type="ECO:0000313" key="7">
    <source>
        <dbReference type="EMBL" id="MBI4726751.1"/>
    </source>
</evidence>
<comment type="pathway">
    <text evidence="3 4">Cofactor biosynthesis; coenzyme A biosynthesis; CoA from (R)-pantothenate: step 2/5.</text>
</comment>
<organism evidence="7 8">
    <name type="scientific">candidate division TA06 bacterium</name>
    <dbReference type="NCBI Taxonomy" id="2250710"/>
    <lineage>
        <taxon>Bacteria</taxon>
        <taxon>Bacteria division TA06</taxon>
    </lineage>
</organism>
<evidence type="ECO:0000313" key="8">
    <source>
        <dbReference type="Proteomes" id="UP000736328"/>
    </source>
</evidence>
<reference evidence="7" key="1">
    <citation type="submission" date="2020-07" db="EMBL/GenBank/DDBJ databases">
        <title>Huge and variable diversity of episymbiotic CPR bacteria and DPANN archaea in groundwater ecosystems.</title>
        <authorList>
            <person name="He C.Y."/>
            <person name="Keren R."/>
            <person name="Whittaker M."/>
            <person name="Farag I.F."/>
            <person name="Doudna J."/>
            <person name="Cate J.H.D."/>
            <person name="Banfield J.F."/>
        </authorList>
    </citation>
    <scope>NUCLEOTIDE SEQUENCE</scope>
    <source>
        <strain evidence="7">NC_groundwater_1520_Pr4_B-0.1um_53_5</strain>
    </source>
</reference>
<dbReference type="InterPro" id="IPR003382">
    <property type="entry name" value="Flavoprotein"/>
</dbReference>
<dbReference type="InterPro" id="IPR007085">
    <property type="entry name" value="DNA/pantothenate-metab_flavo_C"/>
</dbReference>
<keyword evidence="3" id="KW-0460">Magnesium</keyword>
<accession>A0A933I9L8</accession>
<evidence type="ECO:0000259" key="5">
    <source>
        <dbReference type="Pfam" id="PF02441"/>
    </source>
</evidence>
<comment type="similarity">
    <text evidence="3 4">In the N-terminal section; belongs to the HFCD (homo-oligomeric flavin containing Cys decarboxylase) superfamily.</text>
</comment>
<dbReference type="GO" id="GO:0015941">
    <property type="term" value="P:pantothenate catabolic process"/>
    <property type="evidence" value="ECO:0007669"/>
    <property type="project" value="InterPro"/>
</dbReference>
<dbReference type="EC" id="6.3.2.5" evidence="3"/>
<feature type="binding site" evidence="3">
    <location>
        <position position="337"/>
    </location>
    <ligand>
        <name>CTP</name>
        <dbReference type="ChEBI" id="CHEBI:37563"/>
    </ligand>
</feature>
<proteinExistence type="inferred from homology"/>
<comment type="caution">
    <text evidence="3">Lacks conserved residue(s) required for the propagation of feature annotation.</text>
</comment>
<dbReference type="HAMAP" id="MF_02225">
    <property type="entry name" value="CoaBC"/>
    <property type="match status" value="1"/>
</dbReference>
<evidence type="ECO:0000256" key="2">
    <source>
        <dbReference type="ARBA" id="ARBA00023239"/>
    </source>
</evidence>
<comment type="similarity">
    <text evidence="3 4">In the C-terminal section; belongs to the PPC synthetase family.</text>
</comment>
<dbReference type="InterPro" id="IPR036551">
    <property type="entry name" value="Flavin_trans-like"/>
</dbReference>
<dbReference type="PANTHER" id="PTHR14359">
    <property type="entry name" value="HOMO-OLIGOMERIC FLAVIN CONTAINING CYS DECARBOXYLASE FAMILY"/>
    <property type="match status" value="1"/>
</dbReference>
<name>A0A933I9L8_UNCT6</name>
<feature type="binding site" evidence="3">
    <location>
        <position position="323"/>
    </location>
    <ligand>
        <name>CTP</name>
        <dbReference type="ChEBI" id="CHEBI:37563"/>
    </ligand>
</feature>
<evidence type="ECO:0000259" key="6">
    <source>
        <dbReference type="Pfam" id="PF04127"/>
    </source>
</evidence>
<keyword evidence="3" id="KW-0511">Multifunctional enzyme</keyword>
<dbReference type="SUPFAM" id="SSF102645">
    <property type="entry name" value="CoaB-like"/>
    <property type="match status" value="1"/>
</dbReference>
<dbReference type="InterPro" id="IPR035929">
    <property type="entry name" value="CoaB-like_sf"/>
</dbReference>
<dbReference type="Proteomes" id="UP000736328">
    <property type="component" value="Unassembled WGS sequence"/>
</dbReference>